<comment type="similarity">
    <text evidence="1">Belongs to the stealth family.</text>
</comment>
<evidence type="ECO:0000256" key="2">
    <source>
        <dbReference type="ARBA" id="ARBA00022679"/>
    </source>
</evidence>
<keyword evidence="6" id="KW-1185">Reference proteome</keyword>
<dbReference type="InterPro" id="IPR047141">
    <property type="entry name" value="Stealth"/>
</dbReference>
<evidence type="ECO:0000259" key="4">
    <source>
        <dbReference type="Pfam" id="PF17101"/>
    </source>
</evidence>
<dbReference type="InterPro" id="IPR021520">
    <property type="entry name" value="Stealth_CR2"/>
</dbReference>
<evidence type="ECO:0000259" key="3">
    <source>
        <dbReference type="Pfam" id="PF11380"/>
    </source>
</evidence>
<keyword evidence="2" id="KW-0808">Transferase</keyword>
<protein>
    <submittedName>
        <fullName evidence="5">Uncharacterized protein</fullName>
    </submittedName>
</protein>
<dbReference type="PANTHER" id="PTHR24045:SF0">
    <property type="entry name" value="N-ACETYLGLUCOSAMINE-1-PHOSPHOTRANSFERASE SUBUNITS ALPHA_BETA"/>
    <property type="match status" value="1"/>
</dbReference>
<name>A0ABR2KCA7_9EUKA</name>
<dbReference type="EMBL" id="JAPFFF010000006">
    <property type="protein sequence ID" value="KAK8888366.1"/>
    <property type="molecule type" value="Genomic_DNA"/>
</dbReference>
<proteinExistence type="inferred from homology"/>
<reference evidence="5 6" key="1">
    <citation type="submission" date="2024-04" db="EMBL/GenBank/DDBJ databases">
        <title>Tritrichomonas musculus Genome.</title>
        <authorList>
            <person name="Alves-Ferreira E."/>
            <person name="Grigg M."/>
            <person name="Lorenzi H."/>
            <person name="Galac M."/>
        </authorList>
    </citation>
    <scope>NUCLEOTIDE SEQUENCE [LARGE SCALE GENOMIC DNA]</scope>
    <source>
        <strain evidence="5 6">EAF2021</strain>
    </source>
</reference>
<evidence type="ECO:0000256" key="1">
    <source>
        <dbReference type="ARBA" id="ARBA00007583"/>
    </source>
</evidence>
<dbReference type="InterPro" id="IPR031358">
    <property type="entry name" value="Stealth_CR1"/>
</dbReference>
<dbReference type="Pfam" id="PF11380">
    <property type="entry name" value="Stealth_CR2"/>
    <property type="match status" value="1"/>
</dbReference>
<feature type="domain" description="Stealth protein CR1 conserved region 1" evidence="4">
    <location>
        <begin position="18"/>
        <end position="41"/>
    </location>
</feature>
<dbReference type="Pfam" id="PF17101">
    <property type="entry name" value="Stealth_CR1"/>
    <property type="match status" value="1"/>
</dbReference>
<evidence type="ECO:0000313" key="5">
    <source>
        <dbReference type="EMBL" id="KAK8888366.1"/>
    </source>
</evidence>
<accession>A0ABR2KCA7</accession>
<gene>
    <name evidence="5" type="ORF">M9Y10_039435</name>
</gene>
<sequence>MFSDENQLLSSYSVFDDPIDIVYTWVNGSDPTWIDYYKNYTSKENISIDSSAFSIRFIDGEELRFSLRSIDMYANDFIRYIFIIVANNVTQIPYWLNTSHPKIRIITHKMIFGDMVPPESYEKDDWIFNFNSYSIENCISNIPDLANKFIYFNDDFFIGTKVQKTDFFNRFDMPKVYVNYRNYANIDKEYEQYSAQASNDFAAKKYHSDVAFTVSTFKNKFGNATNFEQMHVAYPTTKNFLQQTKEIFNDSITNTIKAPFRRTNDIVMQYITFQYGIYKNKIVPVINDGTEIFFSYGNIETNTQKFIDILNNKIKLFCINIDIPSQTEKSKAFLYLKFPNRSSFELANSEEPRILRYEKNYWSSIIEEATNNSQI</sequence>
<dbReference type="Proteomes" id="UP001470230">
    <property type="component" value="Unassembled WGS sequence"/>
</dbReference>
<organism evidence="5 6">
    <name type="scientific">Tritrichomonas musculus</name>
    <dbReference type="NCBI Taxonomy" id="1915356"/>
    <lineage>
        <taxon>Eukaryota</taxon>
        <taxon>Metamonada</taxon>
        <taxon>Parabasalia</taxon>
        <taxon>Tritrichomonadida</taxon>
        <taxon>Tritrichomonadidae</taxon>
        <taxon>Tritrichomonas</taxon>
    </lineage>
</organism>
<dbReference type="PANTHER" id="PTHR24045">
    <property type="match status" value="1"/>
</dbReference>
<comment type="caution">
    <text evidence="5">The sequence shown here is derived from an EMBL/GenBank/DDBJ whole genome shotgun (WGS) entry which is preliminary data.</text>
</comment>
<evidence type="ECO:0000313" key="6">
    <source>
        <dbReference type="Proteomes" id="UP001470230"/>
    </source>
</evidence>
<feature type="domain" description="Stealth protein CR2 conserved region 2" evidence="3">
    <location>
        <begin position="56"/>
        <end position="171"/>
    </location>
</feature>